<name>K4AEV1_SETIT</name>
<protein>
    <submittedName>
        <fullName evidence="2">Uncharacterized protein</fullName>
    </submittedName>
</protein>
<dbReference type="HOGENOM" id="CLU_1241932_0_0_1"/>
<evidence type="ECO:0000313" key="2">
    <source>
        <dbReference type="EnsemblPlants" id="KQK88113"/>
    </source>
</evidence>
<evidence type="ECO:0000313" key="3">
    <source>
        <dbReference type="Proteomes" id="UP000004995"/>
    </source>
</evidence>
<dbReference type="Proteomes" id="UP000004995">
    <property type="component" value="Unassembled WGS sequence"/>
</dbReference>
<dbReference type="EnsemblPlants" id="KQK88114">
    <property type="protein sequence ID" value="KQK88114"/>
    <property type="gene ID" value="SETIT_037408mg"/>
</dbReference>
<feature type="region of interest" description="Disordered" evidence="1">
    <location>
        <begin position="144"/>
        <end position="164"/>
    </location>
</feature>
<sequence>MSSSNSPVAAPKSSRRPCRGLPTRRLLTSPCDCPCRAHASPMPTTGVSPLAAAVRVVLGRPRATARRPPATVRSSSLTVRGSRAGDFLGLISSPSQPVSASPSCFFFLRTGQAKTEPSRTAVTRRPNTLHPPQQFQIATTHTSSTFPATTQSHPKRRPCANSPESGAFPAAIVVSHQAPPPTKILQAPPTIFKSTKKRASPAILPLLICCTSTSFPPNPKHQN</sequence>
<reference evidence="2" key="2">
    <citation type="submission" date="2018-08" db="UniProtKB">
        <authorList>
            <consortium name="EnsemblPlants"/>
        </authorList>
    </citation>
    <scope>IDENTIFICATION</scope>
    <source>
        <strain evidence="2">Yugu1</strain>
    </source>
</reference>
<feature type="region of interest" description="Disordered" evidence="1">
    <location>
        <begin position="1"/>
        <end position="21"/>
    </location>
</feature>
<organism evidence="2 3">
    <name type="scientific">Setaria italica</name>
    <name type="common">Foxtail millet</name>
    <name type="synonym">Panicum italicum</name>
    <dbReference type="NCBI Taxonomy" id="4555"/>
    <lineage>
        <taxon>Eukaryota</taxon>
        <taxon>Viridiplantae</taxon>
        <taxon>Streptophyta</taxon>
        <taxon>Embryophyta</taxon>
        <taxon>Tracheophyta</taxon>
        <taxon>Spermatophyta</taxon>
        <taxon>Magnoliopsida</taxon>
        <taxon>Liliopsida</taxon>
        <taxon>Poales</taxon>
        <taxon>Poaceae</taxon>
        <taxon>PACMAD clade</taxon>
        <taxon>Panicoideae</taxon>
        <taxon>Panicodae</taxon>
        <taxon>Paniceae</taxon>
        <taxon>Cenchrinae</taxon>
        <taxon>Setaria</taxon>
    </lineage>
</organism>
<proteinExistence type="predicted"/>
<reference evidence="3" key="1">
    <citation type="journal article" date="2012" name="Nat. Biotechnol.">
        <title>Reference genome sequence of the model plant Setaria.</title>
        <authorList>
            <person name="Bennetzen J.L."/>
            <person name="Schmutz J."/>
            <person name="Wang H."/>
            <person name="Percifield R."/>
            <person name="Hawkins J."/>
            <person name="Pontaroli A.C."/>
            <person name="Estep M."/>
            <person name="Feng L."/>
            <person name="Vaughn J.N."/>
            <person name="Grimwood J."/>
            <person name="Jenkins J."/>
            <person name="Barry K."/>
            <person name="Lindquist E."/>
            <person name="Hellsten U."/>
            <person name="Deshpande S."/>
            <person name="Wang X."/>
            <person name="Wu X."/>
            <person name="Mitros T."/>
            <person name="Triplett J."/>
            <person name="Yang X."/>
            <person name="Ye C.Y."/>
            <person name="Mauro-Herrera M."/>
            <person name="Wang L."/>
            <person name="Li P."/>
            <person name="Sharma M."/>
            <person name="Sharma R."/>
            <person name="Ronald P.C."/>
            <person name="Panaud O."/>
            <person name="Kellogg E.A."/>
            <person name="Brutnell T.P."/>
            <person name="Doust A.N."/>
            <person name="Tuskan G.A."/>
            <person name="Rokhsar D."/>
            <person name="Devos K.M."/>
        </authorList>
    </citation>
    <scope>NUCLEOTIDE SEQUENCE [LARGE SCALE GENOMIC DNA]</scope>
    <source>
        <strain evidence="3">cv. Yugu1</strain>
    </source>
</reference>
<dbReference type="EMBL" id="AGNK02005484">
    <property type="status" value="NOT_ANNOTATED_CDS"/>
    <property type="molecule type" value="Genomic_DNA"/>
</dbReference>
<dbReference type="AlphaFoldDB" id="K4AEV1"/>
<keyword evidence="3" id="KW-1185">Reference proteome</keyword>
<accession>K4AEV1</accession>
<dbReference type="Gramene" id="KQK88113">
    <property type="protein sequence ID" value="KQK88113"/>
    <property type="gene ID" value="SETIT_037408mg"/>
</dbReference>
<dbReference type="OMA" id="CPCRAHA"/>
<evidence type="ECO:0000256" key="1">
    <source>
        <dbReference type="SAM" id="MobiDB-lite"/>
    </source>
</evidence>
<dbReference type="EnsemblPlants" id="KQK88113">
    <property type="protein sequence ID" value="KQK88113"/>
    <property type="gene ID" value="SETIT_037408mg"/>
</dbReference>
<dbReference type="Gramene" id="KQK88114">
    <property type="protein sequence ID" value="KQK88114"/>
    <property type="gene ID" value="SETIT_037408mg"/>
</dbReference>